<dbReference type="PANTHER" id="PTHR43765:SF2">
    <property type="entry name" value="2-DEHYDROPANTOATE 2-REDUCTASE"/>
    <property type="match status" value="1"/>
</dbReference>
<evidence type="ECO:0000256" key="8">
    <source>
        <dbReference type="ARBA" id="ARBA00023002"/>
    </source>
</evidence>
<dbReference type="eggNOG" id="COG1893">
    <property type="taxonomic scope" value="Bacteria"/>
</dbReference>
<protein>
    <recommendedName>
        <fullName evidence="5 11">2-dehydropantoate 2-reductase</fullName>
        <ecNumber evidence="4 11">1.1.1.169</ecNumber>
    </recommendedName>
    <alternativeName>
        <fullName evidence="9 11">Ketopantoate reductase</fullName>
    </alternativeName>
</protein>
<sequence length="300" mass="33536">MKVVVIGAGAIGMLVASFLSMDHQVTLVTRRSQQAEQLNRHGLKRVNLDQTIHHSTITASLKLPLMNANTIVIVAVKYGQLQSIYPLLNSLPKQIPLLFLQNGLAHFEEALTLPQNTIAFGSCQFGAQKENDHTVIHRGAGVLKIAVERGSKEQFSTLLKNKNPKFELEYAPNAEQMLFEKALLNCFINPLTAILKVKNGYLIEQEATLQILKQMYVELKNAFPKEMAKFSFDDVKSLCEKTATNTSSMLADILNERPTEIETIAGAIIRKASKKEIKLPTLTNLYYLLKAEEGKRVEKM</sequence>
<proteinExistence type="inferred from homology"/>
<gene>
    <name evidence="14" type="ORF">CD29_00740</name>
</gene>
<dbReference type="SUPFAM" id="SSF48179">
    <property type="entry name" value="6-phosphogluconate dehydrogenase C-terminal domain-like"/>
    <property type="match status" value="1"/>
</dbReference>
<dbReference type="Gene3D" id="3.40.50.720">
    <property type="entry name" value="NAD(P)-binding Rossmann-like Domain"/>
    <property type="match status" value="1"/>
</dbReference>
<dbReference type="InterPro" id="IPR008927">
    <property type="entry name" value="6-PGluconate_DH-like_C_sf"/>
</dbReference>
<dbReference type="RefSeq" id="WP_036182120.1">
    <property type="nucleotide sequence ID" value="NZ_AVDA01000001.1"/>
</dbReference>
<reference evidence="14 15" key="1">
    <citation type="submission" date="2014-02" db="EMBL/GenBank/DDBJ databases">
        <title>Draft genome sequence of Lysinibacillus manganicus DSM 26584T.</title>
        <authorList>
            <person name="Zhang F."/>
            <person name="Wang G."/>
            <person name="Zhang L."/>
        </authorList>
    </citation>
    <scope>NUCLEOTIDE SEQUENCE [LARGE SCALE GENOMIC DNA]</scope>
    <source>
        <strain evidence="14 15">DSM 26584</strain>
    </source>
</reference>
<comment type="caution">
    <text evidence="14">The sequence shown here is derived from an EMBL/GenBank/DDBJ whole genome shotgun (WGS) entry which is preliminary data.</text>
</comment>
<keyword evidence="7 11" id="KW-0521">NADP</keyword>
<dbReference type="InterPro" id="IPR013328">
    <property type="entry name" value="6PGD_dom2"/>
</dbReference>
<comment type="pathway">
    <text evidence="2 11">Cofactor biosynthesis; (R)-pantothenate biosynthesis; (R)-pantoate from 3-methyl-2-oxobutanoate: step 2/2.</text>
</comment>
<feature type="domain" description="Ketopantoate reductase C-terminal" evidence="13">
    <location>
        <begin position="174"/>
        <end position="291"/>
    </location>
</feature>
<evidence type="ECO:0000256" key="11">
    <source>
        <dbReference type="RuleBase" id="RU362068"/>
    </source>
</evidence>
<organism evidence="14 15">
    <name type="scientific">Ureibacillus manganicus DSM 26584</name>
    <dbReference type="NCBI Taxonomy" id="1384049"/>
    <lineage>
        <taxon>Bacteria</taxon>
        <taxon>Bacillati</taxon>
        <taxon>Bacillota</taxon>
        <taxon>Bacilli</taxon>
        <taxon>Bacillales</taxon>
        <taxon>Caryophanaceae</taxon>
        <taxon>Ureibacillus</taxon>
    </lineage>
</organism>
<keyword evidence="8 11" id="KW-0560">Oxidoreductase</keyword>
<dbReference type="InterPro" id="IPR050838">
    <property type="entry name" value="Ketopantoate_reductase"/>
</dbReference>
<evidence type="ECO:0000256" key="7">
    <source>
        <dbReference type="ARBA" id="ARBA00022857"/>
    </source>
</evidence>
<evidence type="ECO:0000259" key="12">
    <source>
        <dbReference type="Pfam" id="PF02558"/>
    </source>
</evidence>
<dbReference type="Proteomes" id="UP000030416">
    <property type="component" value="Unassembled WGS sequence"/>
</dbReference>
<dbReference type="EC" id="1.1.1.169" evidence="4 11"/>
<keyword evidence="6 11" id="KW-0566">Pantothenate biosynthesis</keyword>
<dbReference type="Gene3D" id="1.10.1040.10">
    <property type="entry name" value="N-(1-d-carboxylethyl)-l-norvaline Dehydrogenase, domain 2"/>
    <property type="match status" value="1"/>
</dbReference>
<dbReference type="InterPro" id="IPR036291">
    <property type="entry name" value="NAD(P)-bd_dom_sf"/>
</dbReference>
<keyword evidence="15" id="KW-1185">Reference proteome</keyword>
<name>A0A0A3J066_9BACL</name>
<evidence type="ECO:0000256" key="6">
    <source>
        <dbReference type="ARBA" id="ARBA00022655"/>
    </source>
</evidence>
<evidence type="ECO:0000256" key="2">
    <source>
        <dbReference type="ARBA" id="ARBA00004994"/>
    </source>
</evidence>
<dbReference type="EMBL" id="JPVN01000001">
    <property type="protein sequence ID" value="KGR80452.1"/>
    <property type="molecule type" value="Genomic_DNA"/>
</dbReference>
<dbReference type="PANTHER" id="PTHR43765">
    <property type="entry name" value="2-DEHYDROPANTOATE 2-REDUCTASE-RELATED"/>
    <property type="match status" value="1"/>
</dbReference>
<dbReference type="AlphaFoldDB" id="A0A0A3J066"/>
<comment type="function">
    <text evidence="1 11">Catalyzes the NADPH-dependent reduction of ketopantoate into pantoic acid.</text>
</comment>
<evidence type="ECO:0000256" key="10">
    <source>
        <dbReference type="ARBA" id="ARBA00048793"/>
    </source>
</evidence>
<dbReference type="OrthoDB" id="9800163at2"/>
<dbReference type="STRING" id="1384049.CD29_00740"/>
<comment type="catalytic activity">
    <reaction evidence="10 11">
        <text>(R)-pantoate + NADP(+) = 2-dehydropantoate + NADPH + H(+)</text>
        <dbReference type="Rhea" id="RHEA:16233"/>
        <dbReference type="ChEBI" id="CHEBI:11561"/>
        <dbReference type="ChEBI" id="CHEBI:15378"/>
        <dbReference type="ChEBI" id="CHEBI:15980"/>
        <dbReference type="ChEBI" id="CHEBI:57783"/>
        <dbReference type="ChEBI" id="CHEBI:58349"/>
        <dbReference type="EC" id="1.1.1.169"/>
    </reaction>
</comment>
<evidence type="ECO:0000259" key="13">
    <source>
        <dbReference type="Pfam" id="PF08546"/>
    </source>
</evidence>
<evidence type="ECO:0000256" key="9">
    <source>
        <dbReference type="ARBA" id="ARBA00032024"/>
    </source>
</evidence>
<dbReference type="InterPro" id="IPR013332">
    <property type="entry name" value="KPR_N"/>
</dbReference>
<evidence type="ECO:0000256" key="4">
    <source>
        <dbReference type="ARBA" id="ARBA00013014"/>
    </source>
</evidence>
<evidence type="ECO:0000256" key="1">
    <source>
        <dbReference type="ARBA" id="ARBA00002919"/>
    </source>
</evidence>
<dbReference type="UniPathway" id="UPA00028">
    <property type="reaction ID" value="UER00004"/>
</dbReference>
<dbReference type="Pfam" id="PF02558">
    <property type="entry name" value="ApbA"/>
    <property type="match status" value="1"/>
</dbReference>
<dbReference type="GO" id="GO:0050661">
    <property type="term" value="F:NADP binding"/>
    <property type="evidence" value="ECO:0007669"/>
    <property type="project" value="TreeGrafter"/>
</dbReference>
<dbReference type="GO" id="GO:0015940">
    <property type="term" value="P:pantothenate biosynthetic process"/>
    <property type="evidence" value="ECO:0007669"/>
    <property type="project" value="UniProtKB-UniPathway"/>
</dbReference>
<dbReference type="SUPFAM" id="SSF51735">
    <property type="entry name" value="NAD(P)-binding Rossmann-fold domains"/>
    <property type="match status" value="1"/>
</dbReference>
<dbReference type="GO" id="GO:0008677">
    <property type="term" value="F:2-dehydropantoate 2-reductase activity"/>
    <property type="evidence" value="ECO:0007669"/>
    <property type="project" value="UniProtKB-EC"/>
</dbReference>
<dbReference type="InterPro" id="IPR013752">
    <property type="entry name" value="KPA_reductase"/>
</dbReference>
<dbReference type="NCBIfam" id="TIGR00745">
    <property type="entry name" value="apbA_panE"/>
    <property type="match status" value="1"/>
</dbReference>
<evidence type="ECO:0000256" key="3">
    <source>
        <dbReference type="ARBA" id="ARBA00007870"/>
    </source>
</evidence>
<comment type="similarity">
    <text evidence="3 11">Belongs to the ketopantoate reductase family.</text>
</comment>
<dbReference type="InterPro" id="IPR003710">
    <property type="entry name" value="ApbA"/>
</dbReference>
<dbReference type="Pfam" id="PF08546">
    <property type="entry name" value="ApbA_C"/>
    <property type="match status" value="1"/>
</dbReference>
<feature type="domain" description="Ketopantoate reductase N-terminal" evidence="12">
    <location>
        <begin position="3"/>
        <end position="146"/>
    </location>
</feature>
<evidence type="ECO:0000313" key="14">
    <source>
        <dbReference type="EMBL" id="KGR80452.1"/>
    </source>
</evidence>
<dbReference type="GO" id="GO:0005737">
    <property type="term" value="C:cytoplasm"/>
    <property type="evidence" value="ECO:0007669"/>
    <property type="project" value="TreeGrafter"/>
</dbReference>
<accession>A0A0A3J066</accession>
<evidence type="ECO:0000313" key="15">
    <source>
        <dbReference type="Proteomes" id="UP000030416"/>
    </source>
</evidence>
<evidence type="ECO:0000256" key="5">
    <source>
        <dbReference type="ARBA" id="ARBA00019465"/>
    </source>
</evidence>